<evidence type="ECO:0000313" key="5">
    <source>
        <dbReference type="EMBL" id="PDV96821.1"/>
    </source>
</evidence>
<feature type="transmembrane region" description="Helical" evidence="4">
    <location>
        <begin position="243"/>
        <end position="263"/>
    </location>
</feature>
<protein>
    <recommendedName>
        <fullName evidence="7">GAF domain-containing protein</fullName>
    </recommendedName>
</protein>
<accession>A0A2H3KWT1</accession>
<feature type="transmembrane region" description="Helical" evidence="4">
    <location>
        <begin position="275"/>
        <end position="299"/>
    </location>
</feature>
<dbReference type="SUPFAM" id="SSF50156">
    <property type="entry name" value="PDZ domain-like"/>
    <property type="match status" value="1"/>
</dbReference>
<dbReference type="RefSeq" id="WP_097655082.1">
    <property type="nucleotide sequence ID" value="NZ_LYXE01000179.1"/>
</dbReference>
<keyword evidence="1" id="KW-0808">Transferase</keyword>
<evidence type="ECO:0000256" key="1">
    <source>
        <dbReference type="ARBA" id="ARBA00022679"/>
    </source>
</evidence>
<dbReference type="GO" id="GO:0000160">
    <property type="term" value="P:phosphorelay signal transduction system"/>
    <property type="evidence" value="ECO:0007669"/>
    <property type="project" value="UniProtKB-KW"/>
</dbReference>
<name>A0A2H3KWT1_9CHLR</name>
<organism evidence="5 6">
    <name type="scientific">Candidatus Chloroploca asiatica</name>
    <dbReference type="NCBI Taxonomy" id="1506545"/>
    <lineage>
        <taxon>Bacteria</taxon>
        <taxon>Bacillati</taxon>
        <taxon>Chloroflexota</taxon>
        <taxon>Chloroflexia</taxon>
        <taxon>Chloroflexales</taxon>
        <taxon>Chloroflexineae</taxon>
        <taxon>Oscillochloridaceae</taxon>
        <taxon>Candidatus Chloroploca</taxon>
    </lineage>
</organism>
<keyword evidence="6" id="KW-1185">Reference proteome</keyword>
<keyword evidence="4" id="KW-0812">Transmembrane</keyword>
<evidence type="ECO:0008006" key="7">
    <source>
        <dbReference type="Google" id="ProtNLM"/>
    </source>
</evidence>
<evidence type="ECO:0000256" key="4">
    <source>
        <dbReference type="SAM" id="Phobius"/>
    </source>
</evidence>
<dbReference type="PANTHER" id="PTHR24421">
    <property type="entry name" value="NITRATE/NITRITE SENSOR PROTEIN NARX-RELATED"/>
    <property type="match status" value="1"/>
</dbReference>
<feature type="transmembrane region" description="Helical" evidence="4">
    <location>
        <begin position="171"/>
        <end position="195"/>
    </location>
</feature>
<dbReference type="InterPro" id="IPR050482">
    <property type="entry name" value="Sensor_HK_TwoCompSys"/>
</dbReference>
<feature type="transmembrane region" description="Helical" evidence="4">
    <location>
        <begin position="117"/>
        <end position="135"/>
    </location>
</feature>
<dbReference type="OrthoDB" id="9811306at2"/>
<keyword evidence="4" id="KW-0472">Membrane</keyword>
<dbReference type="Gene3D" id="3.30.565.10">
    <property type="entry name" value="Histidine kinase-like ATPase, C-terminal domain"/>
    <property type="match status" value="1"/>
</dbReference>
<dbReference type="GO" id="GO:0016301">
    <property type="term" value="F:kinase activity"/>
    <property type="evidence" value="ECO:0007669"/>
    <property type="project" value="UniProtKB-KW"/>
</dbReference>
<dbReference type="SUPFAM" id="SSF55874">
    <property type="entry name" value="ATPase domain of HSP90 chaperone/DNA topoisomerase II/histidine kinase"/>
    <property type="match status" value="1"/>
</dbReference>
<evidence type="ECO:0000313" key="6">
    <source>
        <dbReference type="Proteomes" id="UP000220922"/>
    </source>
</evidence>
<dbReference type="InterPro" id="IPR036890">
    <property type="entry name" value="HATPase_C_sf"/>
</dbReference>
<feature type="transmembrane region" description="Helical" evidence="4">
    <location>
        <begin position="147"/>
        <end position="165"/>
    </location>
</feature>
<feature type="transmembrane region" description="Helical" evidence="4">
    <location>
        <begin position="341"/>
        <end position="363"/>
    </location>
</feature>
<evidence type="ECO:0000256" key="3">
    <source>
        <dbReference type="ARBA" id="ARBA00023012"/>
    </source>
</evidence>
<dbReference type="EMBL" id="LYXE01000179">
    <property type="protein sequence ID" value="PDV96821.1"/>
    <property type="molecule type" value="Genomic_DNA"/>
</dbReference>
<proteinExistence type="predicted"/>
<dbReference type="InterPro" id="IPR036034">
    <property type="entry name" value="PDZ_sf"/>
</dbReference>
<feature type="transmembrane region" description="Helical" evidence="4">
    <location>
        <begin position="311"/>
        <end position="329"/>
    </location>
</feature>
<keyword evidence="2" id="KW-0418">Kinase</keyword>
<keyword evidence="3" id="KW-0902">Two-component regulatory system</keyword>
<keyword evidence="4" id="KW-1133">Transmembrane helix</keyword>
<dbReference type="Proteomes" id="UP000220922">
    <property type="component" value="Unassembled WGS sequence"/>
</dbReference>
<reference evidence="5 6" key="1">
    <citation type="submission" date="2016-05" db="EMBL/GenBank/DDBJ databases">
        <authorList>
            <person name="Lavstsen T."/>
            <person name="Jespersen J.S."/>
        </authorList>
    </citation>
    <scope>NUCLEOTIDE SEQUENCE [LARGE SCALE GENOMIC DNA]</scope>
    <source>
        <strain evidence="5 6">B7-9</strain>
    </source>
</reference>
<comment type="caution">
    <text evidence="5">The sequence shown here is derived from an EMBL/GenBank/DDBJ whole genome shotgun (WGS) entry which is preliminary data.</text>
</comment>
<evidence type="ECO:0000256" key="2">
    <source>
        <dbReference type="ARBA" id="ARBA00022777"/>
    </source>
</evidence>
<dbReference type="AlphaFoldDB" id="A0A2H3KWT1"/>
<gene>
    <name evidence="5" type="ORF">A9Q02_20295</name>
</gene>
<feature type="transmembrane region" description="Helical" evidence="4">
    <location>
        <begin position="207"/>
        <end position="231"/>
    </location>
</feature>
<sequence>MPASVFRLVALVLLLGMLTALVLRAPIPSLGLIIDLPTGEVVLVQADSPADQAGAMPGDLVHTIYAYPWSATNYRLFLLPLPWLPGTPTPITVERAGQVVALTLQAGLPTWSEHATTLAHTLLALCCWGTGYFIGTSPRATERPLQWVAWFWVVLGFTLGVFPLLSITSYVLSVALLWVQGTVLAPSAVALHAWYPTRPRPVERKRYVWPWLLATIVLLQLGGLVLLSMTASLTEAYLVLQRLVWLLFLGAFLGSLVLLIHAYQTTLMAHVRRQIRIIGAGCLLALSWGLLLLLLTGILASHGMFVPNGTFTLGTAVIPLAYLLSGVSADLMRPDQVLRRVVTYALAAVSALTLVVLLTMYALIPATPLVVLILAVALFVPCRQIFQHALNSTGDEPNAHHLRQMTAELATILEPNLLVTTLADGLGRALHDPPLAIYVRRDGSDGPLTCLVKRSFVGPEVLDPTSLAPLTRQPQALLPLTEVQRLLPPSDTACPELTELLFHEALVLGGLIQRVDGVLLGLVLLGPRGDRDPYRPHDHQALAQVMAGASLALTNSLNYHEQVHARALIQQLYEHSQQTAEVTTTRIAHAIHTDILGTHLRLNIMDLQRLVDDPVATPVHAQVSTVLEREHHMNQALRRLCEAIDVLSSLEPMGLTLSLRKCTDLVRPSWHGDLTFTSDGEPVPVSERVHRALVHITREALVNAWKHAVEATCIGVSLRFPEPNHPSLMVRIYDNGRHPAVVVARPGHLGIQHMREAARTIDATITWDHPPGGGTVVVVVVPHEALGADYVRLDAAIVSPRQGYLAAAPDDTPEHD</sequence>